<proteinExistence type="predicted"/>
<keyword evidence="2" id="KW-1185">Reference proteome</keyword>
<name>A0ACB6SAD1_9PLEO</name>
<dbReference type="Proteomes" id="UP000799754">
    <property type="component" value="Unassembled WGS sequence"/>
</dbReference>
<evidence type="ECO:0000313" key="1">
    <source>
        <dbReference type="EMBL" id="KAF2631008.1"/>
    </source>
</evidence>
<organism evidence="1 2">
    <name type="scientific">Macroventuria anomochaeta</name>
    <dbReference type="NCBI Taxonomy" id="301207"/>
    <lineage>
        <taxon>Eukaryota</taxon>
        <taxon>Fungi</taxon>
        <taxon>Dikarya</taxon>
        <taxon>Ascomycota</taxon>
        <taxon>Pezizomycotina</taxon>
        <taxon>Dothideomycetes</taxon>
        <taxon>Pleosporomycetidae</taxon>
        <taxon>Pleosporales</taxon>
        <taxon>Pleosporineae</taxon>
        <taxon>Didymellaceae</taxon>
        <taxon>Macroventuria</taxon>
    </lineage>
</organism>
<comment type="caution">
    <text evidence="1">The sequence shown here is derived from an EMBL/GenBank/DDBJ whole genome shotgun (WGS) entry which is preliminary data.</text>
</comment>
<dbReference type="EMBL" id="MU006705">
    <property type="protein sequence ID" value="KAF2631008.1"/>
    <property type="molecule type" value="Genomic_DNA"/>
</dbReference>
<evidence type="ECO:0000313" key="2">
    <source>
        <dbReference type="Proteomes" id="UP000799754"/>
    </source>
</evidence>
<gene>
    <name evidence="1" type="ORF">BU25DRAFT_222960</name>
</gene>
<reference evidence="1" key="1">
    <citation type="journal article" date="2020" name="Stud. Mycol.">
        <title>101 Dothideomycetes genomes: a test case for predicting lifestyles and emergence of pathogens.</title>
        <authorList>
            <person name="Haridas S."/>
            <person name="Albert R."/>
            <person name="Binder M."/>
            <person name="Bloem J."/>
            <person name="Labutti K."/>
            <person name="Salamov A."/>
            <person name="Andreopoulos B."/>
            <person name="Baker S."/>
            <person name="Barry K."/>
            <person name="Bills G."/>
            <person name="Bluhm B."/>
            <person name="Cannon C."/>
            <person name="Castanera R."/>
            <person name="Culley D."/>
            <person name="Daum C."/>
            <person name="Ezra D."/>
            <person name="Gonzalez J."/>
            <person name="Henrissat B."/>
            <person name="Kuo A."/>
            <person name="Liang C."/>
            <person name="Lipzen A."/>
            <person name="Lutzoni F."/>
            <person name="Magnuson J."/>
            <person name="Mondo S."/>
            <person name="Nolan M."/>
            <person name="Ohm R."/>
            <person name="Pangilinan J."/>
            <person name="Park H.-J."/>
            <person name="Ramirez L."/>
            <person name="Alfaro M."/>
            <person name="Sun H."/>
            <person name="Tritt A."/>
            <person name="Yoshinaga Y."/>
            <person name="Zwiers L.-H."/>
            <person name="Turgeon B."/>
            <person name="Goodwin S."/>
            <person name="Spatafora J."/>
            <person name="Crous P."/>
            <person name="Grigoriev I."/>
        </authorList>
    </citation>
    <scope>NUCLEOTIDE SEQUENCE</scope>
    <source>
        <strain evidence="1">CBS 525.71</strain>
    </source>
</reference>
<sequence length="124" mass="14172">MINWKSTVQRTVTKSTTESELLSLLLTASQMEEWMQFFAGINLTLDCTPTIWCDNQQTVGIVTKQHNKLHTKVKHISTSSGFDRRSLPHKSMFNGFLLLICLLTDSQRYYQSKSLQSLSASLAW</sequence>
<accession>A0ACB6SAD1</accession>
<protein>
    <submittedName>
        <fullName evidence="1">Uncharacterized protein</fullName>
    </submittedName>
</protein>